<keyword evidence="2" id="KW-1133">Transmembrane helix</keyword>
<organism evidence="3 4">
    <name type="scientific">Jeotgalibaca arthritidis</name>
    <dbReference type="NCBI Taxonomy" id="1868794"/>
    <lineage>
        <taxon>Bacteria</taxon>
        <taxon>Bacillati</taxon>
        <taxon>Bacillota</taxon>
        <taxon>Bacilli</taxon>
        <taxon>Lactobacillales</taxon>
        <taxon>Carnobacteriaceae</taxon>
        <taxon>Jeotgalibaca</taxon>
    </lineage>
</organism>
<sequence length="762" mass="84356">MMVIFIAGGIALLIRRKYNLDWLKTFGYFLLGIYGLNLIQSFLSGINSFLYYSNALFLFAILIVFAIFQYLKNGGEGKYIEEWENANFPLLSSFQFSTILYSNCDVTKVRYYDDIPYNRAKYFSSGTEVDIDMDSVSNIFYDANPADNELSFQEYGFLVTSLGVIISRQKELPKQGRQQVFDVEKTYLPFANAYRFTTTGNCLTVYYASRTKKSVILYDNELEFLADVFDHAIHSGWSYHVDNVISSNGVTEDDIEEIEDNVEDYYRKMEELDSAVDNITKREKVDIKNKQVAHAAVAGSLGSIGAELSQNQINDRFGGGQGHGHVGEHYGDLHDKLRFKSTEKYGASHEKHGADRAVNGVNIQTKYHATANKSIDQCFENNGGKALYVNTDGSMMKIEVPRDQYDAALKNMAKKIEQGRVPNEENPNNAANYVKKGALTYEHSQIATKSIFDRRSTIAVRDNKGKVIRNSNGEIVTRDVSFGEKLVWSAGGDFLTGAAAALPYGVVAGLWVYCNSVWQGADKRAALKNSAIAAVKPTLTGGVIYMVSSQFAGSQMGRAVGDMYVKKFAKKQMTNKLKTEAVKKGTMGVITVAITVGPDLTDCLRGRMSMKQLVKNTVSTGVGMASGAAVGSAVGSVVPGIGNAIGAVVGGSLGALSAKKVLDNFIEDDAVSMIRISKEEFIDTIMMSSLSQEEFQTILEKTFLHKKFNKLLKSMYSAKDSRAYIHAYFLELVEDAFMARELPDDEEIMEVAQMHYARLAAV</sequence>
<dbReference type="Proteomes" id="UP000501451">
    <property type="component" value="Chromosome"/>
</dbReference>
<keyword evidence="4" id="KW-1185">Reference proteome</keyword>
<keyword evidence="2" id="KW-0812">Transmembrane</keyword>
<evidence type="ECO:0000256" key="1">
    <source>
        <dbReference type="SAM" id="Coils"/>
    </source>
</evidence>
<gene>
    <name evidence="3" type="ORF">G7057_04035</name>
</gene>
<keyword evidence="1" id="KW-0175">Coiled coil</keyword>
<proteinExistence type="predicted"/>
<dbReference type="EMBL" id="CP049740">
    <property type="protein sequence ID" value="QII81724.1"/>
    <property type="molecule type" value="Genomic_DNA"/>
</dbReference>
<accession>A0A6G7K8Y3</accession>
<dbReference type="RefSeq" id="WP_166161532.1">
    <property type="nucleotide sequence ID" value="NZ_CP049740.1"/>
</dbReference>
<feature type="transmembrane region" description="Helical" evidence="2">
    <location>
        <begin position="50"/>
        <end position="71"/>
    </location>
</feature>
<evidence type="ECO:0000256" key="2">
    <source>
        <dbReference type="SAM" id="Phobius"/>
    </source>
</evidence>
<name>A0A6G7K8Y3_9LACT</name>
<evidence type="ECO:0000313" key="4">
    <source>
        <dbReference type="Proteomes" id="UP000501451"/>
    </source>
</evidence>
<dbReference type="AlphaFoldDB" id="A0A6G7K8Y3"/>
<protein>
    <submittedName>
        <fullName evidence="3">Uncharacterized protein</fullName>
    </submittedName>
</protein>
<feature type="coiled-coil region" evidence="1">
    <location>
        <begin position="255"/>
        <end position="282"/>
    </location>
</feature>
<evidence type="ECO:0000313" key="3">
    <source>
        <dbReference type="EMBL" id="QII81724.1"/>
    </source>
</evidence>
<dbReference type="KEGG" id="jar:G7057_04035"/>
<reference evidence="3 4" key="1">
    <citation type="journal article" date="2017" name="Int. J. Syst. Evol. Microbiol.">
        <title>Jeotgalibaca porci sp. nov. and Jeotgalibaca arthritidis sp. nov., isolated from pigs, and emended description of the genus Jeotgalibaca.</title>
        <authorList>
            <person name="Zamora L."/>
            <person name="Perez-Sancho M."/>
            <person name="Dominguez L."/>
            <person name="Fernandez-Garayzabal J.F."/>
            <person name="Vela A.I."/>
        </authorList>
    </citation>
    <scope>NUCLEOTIDE SEQUENCE [LARGE SCALE GENOMIC DNA]</scope>
    <source>
        <strain evidence="3 4">CECT 9157</strain>
    </source>
</reference>
<keyword evidence="2" id="KW-0472">Membrane</keyword>
<feature type="transmembrane region" description="Helical" evidence="2">
    <location>
        <begin position="26"/>
        <end position="43"/>
    </location>
</feature>